<name>X6N2B3_RETFI</name>
<dbReference type="Pfam" id="PF00076">
    <property type="entry name" value="RRM_1"/>
    <property type="match status" value="1"/>
</dbReference>
<accession>X6N2B3</accession>
<sequence>LKVAYSRPQSKDIQNSNLYVTNIPPHWTNDRLVQLFKPFGFVVESRILLDENEKSRGVGFVRMDNHINALKAVSSTRGYRIDGETELIVKVSYFTFPLVVTNITLFRLIACKFKSDNFVFVFMK</sequence>
<keyword evidence="2 3" id="KW-0694">RNA-binding</keyword>
<dbReference type="PRINTS" id="PR00961">
    <property type="entry name" value="HUDSXLRNA"/>
</dbReference>
<dbReference type="AlphaFoldDB" id="X6N2B3"/>
<keyword evidence="1" id="KW-0677">Repeat</keyword>
<feature type="non-terminal residue" evidence="5">
    <location>
        <position position="1"/>
    </location>
</feature>
<evidence type="ECO:0000259" key="4">
    <source>
        <dbReference type="PROSITE" id="PS50102"/>
    </source>
</evidence>
<proteinExistence type="predicted"/>
<dbReference type="GO" id="GO:1990904">
    <property type="term" value="C:ribonucleoprotein complex"/>
    <property type="evidence" value="ECO:0007669"/>
    <property type="project" value="InterPro"/>
</dbReference>
<dbReference type="PANTHER" id="PTHR24012">
    <property type="entry name" value="RNA BINDING PROTEIN"/>
    <property type="match status" value="1"/>
</dbReference>
<protein>
    <recommendedName>
        <fullName evidence="4">RRM domain-containing protein</fullName>
    </recommendedName>
</protein>
<organism evidence="5 6">
    <name type="scientific">Reticulomyxa filosa</name>
    <dbReference type="NCBI Taxonomy" id="46433"/>
    <lineage>
        <taxon>Eukaryota</taxon>
        <taxon>Sar</taxon>
        <taxon>Rhizaria</taxon>
        <taxon>Retaria</taxon>
        <taxon>Foraminifera</taxon>
        <taxon>Monothalamids</taxon>
        <taxon>Reticulomyxidae</taxon>
        <taxon>Reticulomyxa</taxon>
    </lineage>
</organism>
<dbReference type="InterPro" id="IPR012677">
    <property type="entry name" value="Nucleotide-bd_a/b_plait_sf"/>
</dbReference>
<evidence type="ECO:0000313" key="5">
    <source>
        <dbReference type="EMBL" id="ETO19864.1"/>
    </source>
</evidence>
<evidence type="ECO:0000256" key="2">
    <source>
        <dbReference type="ARBA" id="ARBA00022884"/>
    </source>
</evidence>
<feature type="domain" description="RRM" evidence="4">
    <location>
        <begin position="16"/>
        <end position="94"/>
    </location>
</feature>
<dbReference type="GO" id="GO:0003723">
    <property type="term" value="F:RNA binding"/>
    <property type="evidence" value="ECO:0007669"/>
    <property type="project" value="UniProtKB-UniRule"/>
</dbReference>
<dbReference type="EMBL" id="ASPP01013221">
    <property type="protein sequence ID" value="ETO19864.1"/>
    <property type="molecule type" value="Genomic_DNA"/>
</dbReference>
<dbReference type="SUPFAM" id="SSF54928">
    <property type="entry name" value="RNA-binding domain, RBD"/>
    <property type="match status" value="1"/>
</dbReference>
<evidence type="ECO:0000256" key="1">
    <source>
        <dbReference type="ARBA" id="ARBA00022737"/>
    </source>
</evidence>
<dbReference type="InterPro" id="IPR035979">
    <property type="entry name" value="RBD_domain_sf"/>
</dbReference>
<gene>
    <name evidence="5" type="ORF">RFI_17363</name>
</gene>
<dbReference type="InterPro" id="IPR000504">
    <property type="entry name" value="RRM_dom"/>
</dbReference>
<dbReference type="SMART" id="SM00360">
    <property type="entry name" value="RRM"/>
    <property type="match status" value="1"/>
</dbReference>
<dbReference type="Gene3D" id="3.30.70.330">
    <property type="match status" value="1"/>
</dbReference>
<evidence type="ECO:0000256" key="3">
    <source>
        <dbReference type="PROSITE-ProRule" id="PRU00176"/>
    </source>
</evidence>
<reference evidence="5 6" key="1">
    <citation type="journal article" date="2013" name="Curr. Biol.">
        <title>The Genome of the Foraminiferan Reticulomyxa filosa.</title>
        <authorList>
            <person name="Glockner G."/>
            <person name="Hulsmann N."/>
            <person name="Schleicher M."/>
            <person name="Noegel A.A."/>
            <person name="Eichinger L."/>
            <person name="Gallinger C."/>
            <person name="Pawlowski J."/>
            <person name="Sierra R."/>
            <person name="Euteneuer U."/>
            <person name="Pillet L."/>
            <person name="Moustafa A."/>
            <person name="Platzer M."/>
            <person name="Groth M."/>
            <person name="Szafranski K."/>
            <person name="Schliwa M."/>
        </authorList>
    </citation>
    <scope>NUCLEOTIDE SEQUENCE [LARGE SCALE GENOMIC DNA]</scope>
</reference>
<dbReference type="PROSITE" id="PS50102">
    <property type="entry name" value="RRM"/>
    <property type="match status" value="1"/>
</dbReference>
<keyword evidence="6" id="KW-1185">Reference proteome</keyword>
<dbReference type="InterPro" id="IPR002343">
    <property type="entry name" value="Hud_Sxl_RNA"/>
</dbReference>
<comment type="caution">
    <text evidence="5">The sequence shown here is derived from an EMBL/GenBank/DDBJ whole genome shotgun (WGS) entry which is preliminary data.</text>
</comment>
<dbReference type="Proteomes" id="UP000023152">
    <property type="component" value="Unassembled WGS sequence"/>
</dbReference>
<evidence type="ECO:0000313" key="6">
    <source>
        <dbReference type="Proteomes" id="UP000023152"/>
    </source>
</evidence>
<dbReference type="OrthoDB" id="439808at2759"/>